<dbReference type="InterPro" id="IPR016181">
    <property type="entry name" value="Acyl_CoA_acyltransferase"/>
</dbReference>
<evidence type="ECO:0000259" key="1">
    <source>
        <dbReference type="PROSITE" id="PS51186"/>
    </source>
</evidence>
<gene>
    <name evidence="2" type="ORF">QYB95_00350</name>
</gene>
<reference evidence="2" key="1">
    <citation type="submission" date="2023-07" db="EMBL/GenBank/DDBJ databases">
        <title>Ureibacillus sp. isolated from freshwater well.</title>
        <authorList>
            <person name="Kirdat K."/>
            <person name="Bhatt A."/>
            <person name="Teware R."/>
            <person name="Bhavsar Y."/>
            <person name="Yadav A."/>
        </authorList>
    </citation>
    <scope>NUCLEOTIDE SEQUENCE</scope>
    <source>
        <strain evidence="2">BA0131</strain>
    </source>
</reference>
<dbReference type="EC" id="2.-.-.-" evidence="2"/>
<keyword evidence="3" id="KW-1185">Reference proteome</keyword>
<evidence type="ECO:0000313" key="3">
    <source>
        <dbReference type="Proteomes" id="UP001172743"/>
    </source>
</evidence>
<dbReference type="Proteomes" id="UP001172743">
    <property type="component" value="Unassembled WGS sequence"/>
</dbReference>
<dbReference type="GO" id="GO:0016740">
    <property type="term" value="F:transferase activity"/>
    <property type="evidence" value="ECO:0007669"/>
    <property type="project" value="UniProtKB-KW"/>
</dbReference>
<dbReference type="SUPFAM" id="SSF55729">
    <property type="entry name" value="Acyl-CoA N-acyltransferases (Nat)"/>
    <property type="match status" value="1"/>
</dbReference>
<proteinExistence type="predicted"/>
<dbReference type="EMBL" id="JAUHTQ010000001">
    <property type="protein sequence ID" value="MDN4491972.1"/>
    <property type="molecule type" value="Genomic_DNA"/>
</dbReference>
<sequence length="162" mass="18671">MKLKVFSMNEQYAIQILNWKYEPPYDFYNNECTKEALEELLDNTYYALVGTKNELFGFFCIGKSAQVAAGHAALAYEENFVDMGLGMNPLFVGEGRGAEFCSFIIKFIEEKHENTPIRLTVAEFNERAIRLYEKIGFKKENAFRTDRAKFMTMVRARGVPSN</sequence>
<dbReference type="InterPro" id="IPR000182">
    <property type="entry name" value="GNAT_dom"/>
</dbReference>
<organism evidence="2 3">
    <name type="scientific">Ureibacillus aquaedulcis</name>
    <dbReference type="NCBI Taxonomy" id="3058421"/>
    <lineage>
        <taxon>Bacteria</taxon>
        <taxon>Bacillati</taxon>
        <taxon>Bacillota</taxon>
        <taxon>Bacilli</taxon>
        <taxon>Bacillales</taxon>
        <taxon>Caryophanaceae</taxon>
        <taxon>Ureibacillus</taxon>
    </lineage>
</organism>
<evidence type="ECO:0000313" key="2">
    <source>
        <dbReference type="EMBL" id="MDN4491972.1"/>
    </source>
</evidence>
<comment type="caution">
    <text evidence="2">The sequence shown here is derived from an EMBL/GenBank/DDBJ whole genome shotgun (WGS) entry which is preliminary data.</text>
</comment>
<accession>A0ABT8GKM7</accession>
<dbReference type="Gene3D" id="3.40.630.30">
    <property type="match status" value="1"/>
</dbReference>
<keyword evidence="2" id="KW-0808">Transferase</keyword>
<dbReference type="Pfam" id="PF00583">
    <property type="entry name" value="Acetyltransf_1"/>
    <property type="match status" value="1"/>
</dbReference>
<protein>
    <submittedName>
        <fullName evidence="2">GNAT family protein</fullName>
        <ecNumber evidence="2">2.-.-.-</ecNumber>
    </submittedName>
</protein>
<feature type="domain" description="N-acetyltransferase" evidence="1">
    <location>
        <begin position="3"/>
        <end position="158"/>
    </location>
</feature>
<dbReference type="RefSeq" id="WP_301136086.1">
    <property type="nucleotide sequence ID" value="NZ_JAUHTQ010000001.1"/>
</dbReference>
<name>A0ABT8GKM7_9BACL</name>
<dbReference type="PROSITE" id="PS51186">
    <property type="entry name" value="GNAT"/>
    <property type="match status" value="1"/>
</dbReference>